<accession>A0A255ZRH8</accession>
<comment type="caution">
    <text evidence="1">The sequence shown here is derived from an EMBL/GenBank/DDBJ whole genome shotgun (WGS) entry which is preliminary data.</text>
</comment>
<sequence length="196" mass="22643">MIELGISKKFEHQISRLLKFNCSVFVVDYSNSSLINESKRGVEIYAVNPPEDAAYFSIYNENEIDFRGLIFDHTSFRHKNGKTKTQCEAVFFPNSDLANTWVLFCELKYSNLPNRNSLNLTKALKQLYKTRYYYVQENVISTLNNSYLVASLPLQSEPFPNFILSPALLLKLKSKRNIIVRLQNSVSIKSLRQLSI</sequence>
<gene>
    <name evidence="1" type="ORF">CHX27_10500</name>
</gene>
<proteinExistence type="predicted"/>
<protein>
    <submittedName>
        <fullName evidence="1">Uncharacterized protein</fullName>
    </submittedName>
</protein>
<evidence type="ECO:0000313" key="2">
    <source>
        <dbReference type="Proteomes" id="UP000216035"/>
    </source>
</evidence>
<dbReference type="Proteomes" id="UP000216035">
    <property type="component" value="Unassembled WGS sequence"/>
</dbReference>
<organism evidence="1 2">
    <name type="scientific">Flavobacterium aurantiibacter</name>
    <dbReference type="NCBI Taxonomy" id="2023067"/>
    <lineage>
        <taxon>Bacteria</taxon>
        <taxon>Pseudomonadati</taxon>
        <taxon>Bacteroidota</taxon>
        <taxon>Flavobacteriia</taxon>
        <taxon>Flavobacteriales</taxon>
        <taxon>Flavobacteriaceae</taxon>
        <taxon>Flavobacterium</taxon>
    </lineage>
</organism>
<name>A0A255ZRH8_9FLAO</name>
<evidence type="ECO:0000313" key="1">
    <source>
        <dbReference type="EMBL" id="OYQ43320.1"/>
    </source>
</evidence>
<keyword evidence="2" id="KW-1185">Reference proteome</keyword>
<dbReference type="RefSeq" id="WP_094486735.1">
    <property type="nucleotide sequence ID" value="NZ_NOXX01000206.1"/>
</dbReference>
<reference evidence="1 2" key="1">
    <citation type="submission" date="2017-07" db="EMBL/GenBank/DDBJ databases">
        <title>Flavobacterium cyanobacteriorum sp. nov., isolated from cyanobacterial aggregates in a eutrophic lake.</title>
        <authorList>
            <person name="Cai H."/>
        </authorList>
    </citation>
    <scope>NUCLEOTIDE SEQUENCE [LARGE SCALE GENOMIC DNA]</scope>
    <source>
        <strain evidence="1 2">TH167</strain>
    </source>
</reference>
<dbReference type="AlphaFoldDB" id="A0A255ZRH8"/>
<dbReference type="EMBL" id="NOXX01000206">
    <property type="protein sequence ID" value="OYQ43320.1"/>
    <property type="molecule type" value="Genomic_DNA"/>
</dbReference>
<dbReference type="OrthoDB" id="1093393at2"/>